<comment type="caution">
    <text evidence="1">The sequence shown here is derived from an EMBL/GenBank/DDBJ whole genome shotgun (WGS) entry which is preliminary data.</text>
</comment>
<accession>A0A084ZJX1</accession>
<evidence type="ECO:0000313" key="1">
    <source>
        <dbReference type="EMBL" id="KFB97765.1"/>
    </source>
</evidence>
<sequence length="92" mass="10473">MTKALKPLSSAQRDTIRKMAAILVCAEIEVRAVAPAFEKTTGNKYDSGSASSYLNTFLNSNPEYKRIWNMLLKDKVSCERDFLERLRRDNGK</sequence>
<dbReference type="AlphaFoldDB" id="A0A084ZJX1"/>
<organism evidence="1 2">
    <name type="scientific">Trabulsiella guamensis ATCC 49490</name>
    <dbReference type="NCBI Taxonomy" id="1005994"/>
    <lineage>
        <taxon>Bacteria</taxon>
        <taxon>Pseudomonadati</taxon>
        <taxon>Pseudomonadota</taxon>
        <taxon>Gammaproteobacteria</taxon>
        <taxon>Enterobacterales</taxon>
        <taxon>Enterobacteriaceae</taxon>
        <taxon>Trabulsiella</taxon>
    </lineage>
</organism>
<evidence type="ECO:0000313" key="2">
    <source>
        <dbReference type="Proteomes" id="UP000028630"/>
    </source>
</evidence>
<dbReference type="Proteomes" id="UP000028630">
    <property type="component" value="Unassembled WGS sequence"/>
</dbReference>
<dbReference type="EMBL" id="JMTB01000130">
    <property type="protein sequence ID" value="KFB97765.1"/>
    <property type="molecule type" value="Genomic_DNA"/>
</dbReference>
<reference evidence="2" key="1">
    <citation type="submission" date="2014-05" db="EMBL/GenBank/DDBJ databases">
        <title>ATOL: Assembling a taxonomically balanced genome-scale reconstruction of the evolutionary history of the Enterobacteriaceae.</title>
        <authorList>
            <person name="Plunkett G. III"/>
            <person name="Neeno-Eckwall E.C."/>
            <person name="Glasner J.D."/>
            <person name="Perna N.T."/>
        </authorList>
    </citation>
    <scope>NUCLEOTIDE SEQUENCE [LARGE SCALE GENOMIC DNA]</scope>
    <source>
        <strain evidence="2">ATCC 49490</strain>
    </source>
</reference>
<keyword evidence="2" id="KW-1185">Reference proteome</keyword>
<proteinExistence type="predicted"/>
<dbReference type="RefSeq" id="WP_038163210.1">
    <property type="nucleotide sequence ID" value="NZ_JMTB01000130.1"/>
</dbReference>
<name>A0A084ZJX1_9ENTR</name>
<dbReference type="OrthoDB" id="6594652at2"/>
<protein>
    <submittedName>
        <fullName evidence="1">Uncharacterized protein</fullName>
    </submittedName>
</protein>
<dbReference type="eggNOG" id="ENOG5033G1G">
    <property type="taxonomic scope" value="Bacteria"/>
</dbReference>
<gene>
    <name evidence="1" type="ORF">GTGU_04633</name>
</gene>